<proteinExistence type="predicted"/>
<evidence type="ECO:0000313" key="2">
    <source>
        <dbReference type="EMBL" id="GAA5503124.1"/>
    </source>
</evidence>
<feature type="region of interest" description="Disordered" evidence="1">
    <location>
        <begin position="1"/>
        <end position="29"/>
    </location>
</feature>
<sequence>MNPTTKYANRADSPHALPDSGPDARLGENTSSRTMYRFRVYDEQGRFMGSASSQSAGKHRGWHTIVDTVDGTQLVAKRSPESTGPKRIKLDLSERAAALVLNALFLASDHEAVTNAARSLYGRAHNEVLRQGMEQGGISLDAAFMEDPI</sequence>
<dbReference type="RefSeq" id="WP_353543096.1">
    <property type="nucleotide sequence ID" value="NZ_BAABRN010000038.1"/>
</dbReference>
<protein>
    <submittedName>
        <fullName evidence="2">Uncharacterized protein</fullName>
    </submittedName>
</protein>
<gene>
    <name evidence="2" type="ORF">Dxin01_02873</name>
</gene>
<dbReference type="Proteomes" id="UP001458946">
    <property type="component" value="Unassembled WGS sequence"/>
</dbReference>
<evidence type="ECO:0000256" key="1">
    <source>
        <dbReference type="SAM" id="MobiDB-lite"/>
    </source>
</evidence>
<reference evidence="2 3" key="1">
    <citation type="submission" date="2024-02" db="EMBL/GenBank/DDBJ databases">
        <title>Deinococcus xinjiangensis NBRC 107630.</title>
        <authorList>
            <person name="Ichikawa N."/>
            <person name="Katano-Makiyama Y."/>
            <person name="Hidaka K."/>
        </authorList>
    </citation>
    <scope>NUCLEOTIDE SEQUENCE [LARGE SCALE GENOMIC DNA]</scope>
    <source>
        <strain evidence="2 3">NBRC 107630</strain>
    </source>
</reference>
<accession>A0ABP9VD03</accession>
<organism evidence="2 3">
    <name type="scientific">Deinococcus xinjiangensis</name>
    <dbReference type="NCBI Taxonomy" id="457454"/>
    <lineage>
        <taxon>Bacteria</taxon>
        <taxon>Thermotogati</taxon>
        <taxon>Deinococcota</taxon>
        <taxon>Deinococci</taxon>
        <taxon>Deinococcales</taxon>
        <taxon>Deinococcaceae</taxon>
        <taxon>Deinococcus</taxon>
    </lineage>
</organism>
<keyword evidence="3" id="KW-1185">Reference proteome</keyword>
<comment type="caution">
    <text evidence="2">The sequence shown here is derived from an EMBL/GenBank/DDBJ whole genome shotgun (WGS) entry which is preliminary data.</text>
</comment>
<evidence type="ECO:0000313" key="3">
    <source>
        <dbReference type="Proteomes" id="UP001458946"/>
    </source>
</evidence>
<name>A0ABP9VD03_9DEIO</name>
<dbReference type="EMBL" id="BAABRN010000038">
    <property type="protein sequence ID" value="GAA5503124.1"/>
    <property type="molecule type" value="Genomic_DNA"/>
</dbReference>